<dbReference type="SUPFAM" id="SSF52540">
    <property type="entry name" value="P-loop containing nucleoside triphosphate hydrolases"/>
    <property type="match status" value="1"/>
</dbReference>
<accession>D9PMU8</accession>
<proteinExistence type="predicted"/>
<dbReference type="GO" id="GO:0016887">
    <property type="term" value="F:ATP hydrolysis activity"/>
    <property type="evidence" value="ECO:0007669"/>
    <property type="project" value="InterPro"/>
</dbReference>
<feature type="domain" description="ORC1/DEAH AAA+ ATPase" evidence="1">
    <location>
        <begin position="2"/>
        <end position="47"/>
    </location>
</feature>
<protein>
    <submittedName>
        <fullName evidence="2">AAA ATPase</fullName>
    </submittedName>
</protein>
<dbReference type="PANTHER" id="PTHR35894">
    <property type="entry name" value="GENERAL SECRETION PATHWAY PROTEIN A-RELATED"/>
    <property type="match status" value="1"/>
</dbReference>
<dbReference type="EMBL" id="ADZX01000880">
    <property type="protein sequence ID" value="EFK95118.1"/>
    <property type="molecule type" value="Genomic_DNA"/>
</dbReference>
<gene>
    <name evidence="2" type="ORF">LDC_2877</name>
</gene>
<feature type="non-terminal residue" evidence="2">
    <location>
        <position position="1"/>
    </location>
</feature>
<dbReference type="PANTHER" id="PTHR35894:SF1">
    <property type="entry name" value="PHOSPHORIBULOKINASE _ URIDINE KINASE FAMILY"/>
    <property type="match status" value="1"/>
</dbReference>
<evidence type="ECO:0000259" key="1">
    <source>
        <dbReference type="Pfam" id="PF13401"/>
    </source>
</evidence>
<reference evidence="2" key="2">
    <citation type="journal article" date="2011" name="Microb. Ecol.">
        <title>Taxonomic and Functional Metagenomic Profiling of the Microbial Community in the Anoxic Sediment of a Sub-saline Shallow Lake (Laguna de Carrizo, Central Spain).</title>
        <authorList>
            <person name="Ferrer M."/>
            <person name="Guazzaroni M.E."/>
            <person name="Richter M."/>
            <person name="Garcia-Salamanca A."/>
            <person name="Yarza P."/>
            <person name="Suarez-Suarez A."/>
            <person name="Solano J."/>
            <person name="Alcaide M."/>
            <person name="van Dillewijn P."/>
            <person name="Molina-Henares M.A."/>
            <person name="Lopez-Cortes N."/>
            <person name="Al-Ramahi Y."/>
            <person name="Guerrero C."/>
            <person name="Acosta A."/>
            <person name="de Eugenio L.I."/>
            <person name="Martinez V."/>
            <person name="Marques S."/>
            <person name="Rojo F."/>
            <person name="Santero E."/>
            <person name="Genilloud O."/>
            <person name="Perez-Perez J."/>
            <person name="Rossello-Mora R."/>
            <person name="Ramos J.L."/>
        </authorList>
    </citation>
    <scope>NUCLEOTIDE SEQUENCE</scope>
</reference>
<dbReference type="Pfam" id="PF13401">
    <property type="entry name" value="AAA_22"/>
    <property type="match status" value="1"/>
</dbReference>
<dbReference type="InterPro" id="IPR027417">
    <property type="entry name" value="P-loop_NTPase"/>
</dbReference>
<evidence type="ECO:0000313" key="2">
    <source>
        <dbReference type="EMBL" id="EFK95118.1"/>
    </source>
</evidence>
<dbReference type="InterPro" id="IPR049945">
    <property type="entry name" value="AAA_22"/>
</dbReference>
<reference evidence="2" key="1">
    <citation type="submission" date="2010-07" db="EMBL/GenBank/DDBJ databases">
        <authorList>
            <consortium name="CONSOLIDER consortium CSD2007-00005"/>
            <person name="Guazzaroni M.-E."/>
            <person name="Richter M."/>
            <person name="Garcia-Salamanca A."/>
            <person name="Yarza P."/>
            <person name="Ferrer M."/>
        </authorList>
    </citation>
    <scope>NUCLEOTIDE SEQUENCE</scope>
</reference>
<name>D9PMU8_9ZZZZ</name>
<dbReference type="AlphaFoldDB" id="D9PMU8"/>
<sequence length="207" mass="23245">VVLIIDEAQNLAPSVLEEVRMLSNLETEKEKLIQIILLGQPELRKKLASPGLEQFSQRIVFYYHLEPLTRKETEDYIVHRLRKVNCPDSVLFSKPAIDEIYAYSGGVPRLINLACHSALISAVVCDAKEITGAIAKDAIADLMHNNLSPRRLDVFQRLKEESRERHCEEAELPPSAASEADEAIFRALKIASSPDEKLVAPRNDDFA</sequence>
<organism evidence="2">
    <name type="scientific">sediment metagenome</name>
    <dbReference type="NCBI Taxonomy" id="749907"/>
    <lineage>
        <taxon>unclassified sequences</taxon>
        <taxon>metagenomes</taxon>
        <taxon>ecological metagenomes</taxon>
    </lineage>
</organism>
<dbReference type="InterPro" id="IPR052026">
    <property type="entry name" value="ExeA_AAA_ATPase_DNA-bind"/>
</dbReference>
<comment type="caution">
    <text evidence="2">The sequence shown here is derived from an EMBL/GenBank/DDBJ whole genome shotgun (WGS) entry which is preliminary data.</text>
</comment>